<dbReference type="OrthoDB" id="3687641at2759"/>
<evidence type="ECO:0008006" key="8">
    <source>
        <dbReference type="Google" id="ProtNLM"/>
    </source>
</evidence>
<gene>
    <name evidence="4" type="ORF">CB0940_02066</name>
    <name evidence="5" type="ORF">RHO25_002144</name>
</gene>
<reference evidence="5 7" key="2">
    <citation type="submission" date="2023-09" db="EMBL/GenBank/DDBJ databases">
        <title>Complete-Gapless Cercospora beticola genome.</title>
        <authorList>
            <person name="Wyatt N.A."/>
            <person name="Spanner R.E."/>
            <person name="Bolton M.D."/>
        </authorList>
    </citation>
    <scope>NUCLEOTIDE SEQUENCE [LARGE SCALE GENOMIC DNA]</scope>
    <source>
        <strain evidence="5">Cb09-40</strain>
    </source>
</reference>
<dbReference type="AlphaFoldDB" id="A0A2G5I6Q9"/>
<dbReference type="Proteomes" id="UP001302367">
    <property type="component" value="Chromosome 1"/>
</dbReference>
<dbReference type="GO" id="GO:0043386">
    <property type="term" value="P:mycotoxin biosynthetic process"/>
    <property type="evidence" value="ECO:0007669"/>
    <property type="project" value="InterPro"/>
</dbReference>
<accession>A0A2G5I6Q9</accession>
<dbReference type="EMBL" id="LKMD01000100">
    <property type="protein sequence ID" value="PIB00422.1"/>
    <property type="molecule type" value="Genomic_DNA"/>
</dbReference>
<protein>
    <recommendedName>
        <fullName evidence="8">Cyclochlorotine biosynthesis protein O</fullName>
    </recommendedName>
</protein>
<dbReference type="PANTHER" id="PTHR33365">
    <property type="entry name" value="YALI0B05434P"/>
    <property type="match status" value="1"/>
</dbReference>
<keyword evidence="3" id="KW-0812">Transmembrane</keyword>
<dbReference type="Pfam" id="PF11807">
    <property type="entry name" value="UstYa"/>
    <property type="match status" value="1"/>
</dbReference>
<dbReference type="EMBL" id="CP134184">
    <property type="protein sequence ID" value="WPA97534.1"/>
    <property type="molecule type" value="Genomic_DNA"/>
</dbReference>
<keyword evidence="3" id="KW-1133">Transmembrane helix</keyword>
<evidence type="ECO:0000313" key="5">
    <source>
        <dbReference type="EMBL" id="WPA97534.1"/>
    </source>
</evidence>
<evidence type="ECO:0000313" key="7">
    <source>
        <dbReference type="Proteomes" id="UP001302367"/>
    </source>
</evidence>
<feature type="compositionally biased region" description="Basic and acidic residues" evidence="2">
    <location>
        <begin position="23"/>
        <end position="32"/>
    </location>
</feature>
<reference evidence="4 6" key="1">
    <citation type="submission" date="2015-10" db="EMBL/GenBank/DDBJ databases">
        <title>The cercosporin biosynthetic gene cluster was horizontally transferred to several fungal lineages and shown to be expanded in Cercospora beticola based on microsynteny with recipient genomes.</title>
        <authorList>
            <person name="De Jonge R."/>
            <person name="Ebert M.K."/>
            <person name="Suttle J.C."/>
            <person name="Jurick Ii W.M."/>
            <person name="Secor G.A."/>
            <person name="Thomma B.P."/>
            <person name="Van De Peer Y."/>
            <person name="Bolton M.D."/>
        </authorList>
    </citation>
    <scope>NUCLEOTIDE SEQUENCE [LARGE SCALE GENOMIC DNA]</scope>
    <source>
        <strain evidence="4 6">09-40</strain>
    </source>
</reference>
<keyword evidence="3" id="KW-0472">Membrane</keyword>
<sequence length="285" mass="32886">MGYHRLTSPVYHDEAEEASLTHGESKEDDNPHRYKKPSIWKMRFIIGMSIAMNVVTLMLCAALYSKITSQLDRESKLHPFFEGVDDGRYPNDFEAVHLSSSKFSQPVSVAGDKVEEEWIKIGAFYQPAFLPDKYAADFNFIPGKHLRYTPSDGDYALYSGYSADVAMTHYIHCVNLLRESLWFNYDYYRSIHMTSFNVPEGQEQAIIDHVSHCVDALRKMIMCEASLELWPFVTNADGLNVTDMSASTRKCKNYEARRKWVEKWQSWGAPHQVDDHHLSHWRVSG</sequence>
<organism evidence="4 6">
    <name type="scientific">Cercospora beticola</name>
    <name type="common">Sugarbeet leaf spot fungus</name>
    <dbReference type="NCBI Taxonomy" id="122368"/>
    <lineage>
        <taxon>Eukaryota</taxon>
        <taxon>Fungi</taxon>
        <taxon>Dikarya</taxon>
        <taxon>Ascomycota</taxon>
        <taxon>Pezizomycotina</taxon>
        <taxon>Dothideomycetes</taxon>
        <taxon>Dothideomycetidae</taxon>
        <taxon>Mycosphaerellales</taxon>
        <taxon>Mycosphaerellaceae</taxon>
        <taxon>Cercospora</taxon>
    </lineage>
</organism>
<feature type="region of interest" description="Disordered" evidence="2">
    <location>
        <begin position="1"/>
        <end position="32"/>
    </location>
</feature>
<evidence type="ECO:0000313" key="4">
    <source>
        <dbReference type="EMBL" id="PIB00422.1"/>
    </source>
</evidence>
<name>A0A2G5I6Q9_CERBT</name>
<evidence type="ECO:0000256" key="3">
    <source>
        <dbReference type="SAM" id="Phobius"/>
    </source>
</evidence>
<evidence type="ECO:0000256" key="2">
    <source>
        <dbReference type="SAM" id="MobiDB-lite"/>
    </source>
</evidence>
<proteinExistence type="inferred from homology"/>
<evidence type="ECO:0000256" key="1">
    <source>
        <dbReference type="ARBA" id="ARBA00035112"/>
    </source>
</evidence>
<dbReference type="InterPro" id="IPR021765">
    <property type="entry name" value="UstYa-like"/>
</dbReference>
<evidence type="ECO:0000313" key="6">
    <source>
        <dbReference type="Proteomes" id="UP000230605"/>
    </source>
</evidence>
<feature type="transmembrane region" description="Helical" evidence="3">
    <location>
        <begin position="44"/>
        <end position="64"/>
    </location>
</feature>
<comment type="similarity">
    <text evidence="1">Belongs to the ustYa family.</text>
</comment>
<keyword evidence="7" id="KW-1185">Reference proteome</keyword>
<dbReference type="Proteomes" id="UP000230605">
    <property type="component" value="Chromosome 1"/>
</dbReference>
<dbReference type="PANTHER" id="PTHR33365:SF13">
    <property type="entry name" value="TAT PATHWAY SIGNAL SEQUENCE"/>
    <property type="match status" value="1"/>
</dbReference>